<evidence type="ECO:0000259" key="10">
    <source>
        <dbReference type="Pfam" id="PF21088"/>
    </source>
</evidence>
<reference evidence="11" key="1">
    <citation type="submission" date="2020-01" db="EMBL/GenBank/DDBJ databases">
        <authorList>
            <person name="Meier V. D."/>
            <person name="Meier V D."/>
        </authorList>
    </citation>
    <scope>NUCLEOTIDE SEQUENCE</scope>
    <source>
        <strain evidence="11">HLG_WM_MAG_01</strain>
    </source>
</reference>
<evidence type="ECO:0000256" key="1">
    <source>
        <dbReference type="ARBA" id="ARBA00004651"/>
    </source>
</evidence>
<dbReference type="InterPro" id="IPR010920">
    <property type="entry name" value="LSM_dom_sf"/>
</dbReference>
<evidence type="ECO:0000256" key="5">
    <source>
        <dbReference type="ARBA" id="ARBA00022989"/>
    </source>
</evidence>
<dbReference type="AlphaFoldDB" id="A0A6S6TGV7"/>
<keyword evidence="3" id="KW-1003">Cell membrane</keyword>
<dbReference type="InterPro" id="IPR049278">
    <property type="entry name" value="MS_channel_C"/>
</dbReference>
<feature type="transmembrane region" description="Helical" evidence="7">
    <location>
        <begin position="108"/>
        <end position="126"/>
    </location>
</feature>
<dbReference type="Gene3D" id="3.30.70.100">
    <property type="match status" value="1"/>
</dbReference>
<evidence type="ECO:0000259" key="9">
    <source>
        <dbReference type="Pfam" id="PF21082"/>
    </source>
</evidence>
<keyword evidence="5 7" id="KW-1133">Transmembrane helix</keyword>
<feature type="domain" description="Mechanosensitive ion channel MscS C-terminal" evidence="9">
    <location>
        <begin position="294"/>
        <end position="382"/>
    </location>
</feature>
<evidence type="ECO:0000313" key="11">
    <source>
        <dbReference type="EMBL" id="CAA6820092.1"/>
    </source>
</evidence>
<dbReference type="SUPFAM" id="SSF82861">
    <property type="entry name" value="Mechanosensitive channel protein MscS (YggB), transmembrane region"/>
    <property type="match status" value="1"/>
</dbReference>
<evidence type="ECO:0000256" key="3">
    <source>
        <dbReference type="ARBA" id="ARBA00022475"/>
    </source>
</evidence>
<feature type="transmembrane region" description="Helical" evidence="7">
    <location>
        <begin position="47"/>
        <end position="73"/>
    </location>
</feature>
<dbReference type="EMBL" id="CACVAS010000107">
    <property type="protein sequence ID" value="CAA6820092.1"/>
    <property type="molecule type" value="Genomic_DNA"/>
</dbReference>
<proteinExistence type="inferred from homology"/>
<dbReference type="Pfam" id="PF00924">
    <property type="entry name" value="MS_channel_2nd"/>
    <property type="match status" value="1"/>
</dbReference>
<feature type="domain" description="Mechanosensitive ion channel transmembrane helices 2/3" evidence="10">
    <location>
        <begin position="180"/>
        <end position="220"/>
    </location>
</feature>
<dbReference type="SUPFAM" id="SSF82689">
    <property type="entry name" value="Mechanosensitive channel protein MscS (YggB), C-terminal domain"/>
    <property type="match status" value="1"/>
</dbReference>
<dbReference type="PANTHER" id="PTHR43634">
    <property type="entry name" value="OW CONDUCTANCE MECHANOSENSITIVE CHANNEL"/>
    <property type="match status" value="1"/>
</dbReference>
<dbReference type="Gene3D" id="1.10.287.1260">
    <property type="match status" value="1"/>
</dbReference>
<evidence type="ECO:0000256" key="2">
    <source>
        <dbReference type="ARBA" id="ARBA00008017"/>
    </source>
</evidence>
<sequence length="407" mass="45963">MITTSSNTTVPIEKEETITLNVIDRLDMDLHTTAQHLLHPVYENFPFLSYTIFNIPLANLIMAFLVFFLVLLLRKFVTYVIMGFVQKIARYTKTYYDDRVISALKSPIRFAIVIIGLHLFFLLIFKETWFIKNVLNTLIVYDIFWAMLAVAEALRGLVYSFSKKFSDDLFKEIGNFILSIIKIIIASIGLGAMLQVWGINVTALVASLGIGGLAFALAAKDAASNLFGSFSLLADKSIRIGEWIKVGGVEGTVENIGMRTTKIRSFEKSLITVPNQIVANSPIENFSRRGVRRIKLNIGLTYDTSSTQLNSIINEIKFMLHNHEDISQKETLLVNFNTLGDSALNIFIYTFTNTSNWENYLNIREDVHLKIMKIVEDNNASFAFPSQSIYMENITDTSNANPMNSVL</sequence>
<evidence type="ECO:0000256" key="4">
    <source>
        <dbReference type="ARBA" id="ARBA00022692"/>
    </source>
</evidence>
<dbReference type="GO" id="GO:0005886">
    <property type="term" value="C:plasma membrane"/>
    <property type="evidence" value="ECO:0007669"/>
    <property type="project" value="UniProtKB-SubCell"/>
</dbReference>
<keyword evidence="6 7" id="KW-0472">Membrane</keyword>
<gene>
    <name evidence="11" type="ORF">HELGO_WM617</name>
</gene>
<feature type="domain" description="Mechanosensitive ion channel MscS" evidence="8">
    <location>
        <begin position="222"/>
        <end position="288"/>
    </location>
</feature>
<dbReference type="InterPro" id="IPR006685">
    <property type="entry name" value="MscS_channel_2nd"/>
</dbReference>
<comment type="subcellular location">
    <subcellularLocation>
        <location evidence="1">Cell membrane</location>
        <topology evidence="1">Multi-pass membrane protein</topology>
    </subcellularLocation>
</comment>
<evidence type="ECO:0000256" key="6">
    <source>
        <dbReference type="ARBA" id="ARBA00023136"/>
    </source>
</evidence>
<feature type="transmembrane region" description="Helical" evidence="7">
    <location>
        <begin position="138"/>
        <end position="161"/>
    </location>
</feature>
<dbReference type="GO" id="GO:0008381">
    <property type="term" value="F:mechanosensitive monoatomic ion channel activity"/>
    <property type="evidence" value="ECO:0007669"/>
    <property type="project" value="UniProtKB-ARBA"/>
</dbReference>
<dbReference type="InterPro" id="IPR045042">
    <property type="entry name" value="YnaI-like"/>
</dbReference>
<dbReference type="Pfam" id="PF21088">
    <property type="entry name" value="MS_channel_1st"/>
    <property type="match status" value="1"/>
</dbReference>
<comment type="similarity">
    <text evidence="2">Belongs to the MscS (TC 1.A.23) family.</text>
</comment>
<evidence type="ECO:0000259" key="8">
    <source>
        <dbReference type="Pfam" id="PF00924"/>
    </source>
</evidence>
<dbReference type="SUPFAM" id="SSF50182">
    <property type="entry name" value="Sm-like ribonucleoproteins"/>
    <property type="match status" value="1"/>
</dbReference>
<dbReference type="InterPro" id="IPR049142">
    <property type="entry name" value="MS_channel_1st"/>
</dbReference>
<dbReference type="InterPro" id="IPR023408">
    <property type="entry name" value="MscS_beta-dom_sf"/>
</dbReference>
<dbReference type="PANTHER" id="PTHR43634:SF2">
    <property type="entry name" value="LOW CONDUCTANCE MECHANOSENSITIVE CHANNEL YNAI"/>
    <property type="match status" value="1"/>
</dbReference>
<feature type="transmembrane region" description="Helical" evidence="7">
    <location>
        <begin position="199"/>
        <end position="219"/>
    </location>
</feature>
<organism evidence="11">
    <name type="scientific">uncultured Sulfurovum sp</name>
    <dbReference type="NCBI Taxonomy" id="269237"/>
    <lineage>
        <taxon>Bacteria</taxon>
        <taxon>Pseudomonadati</taxon>
        <taxon>Campylobacterota</taxon>
        <taxon>Epsilonproteobacteria</taxon>
        <taxon>Campylobacterales</taxon>
        <taxon>Sulfurovaceae</taxon>
        <taxon>Sulfurovum</taxon>
        <taxon>environmental samples</taxon>
    </lineage>
</organism>
<dbReference type="Pfam" id="PF21082">
    <property type="entry name" value="MS_channel_3rd"/>
    <property type="match status" value="1"/>
</dbReference>
<protein>
    <submittedName>
        <fullName evidence="11">Mechanosensitive ion channel MscS</fullName>
    </submittedName>
</protein>
<dbReference type="Gene3D" id="2.30.30.60">
    <property type="match status" value="1"/>
</dbReference>
<keyword evidence="4 7" id="KW-0812">Transmembrane</keyword>
<evidence type="ECO:0000256" key="7">
    <source>
        <dbReference type="SAM" id="Phobius"/>
    </source>
</evidence>
<feature type="transmembrane region" description="Helical" evidence="7">
    <location>
        <begin position="173"/>
        <end position="193"/>
    </location>
</feature>
<accession>A0A6S6TGV7</accession>
<dbReference type="InterPro" id="IPR011014">
    <property type="entry name" value="MscS_channel_TM-2"/>
</dbReference>
<dbReference type="InterPro" id="IPR011066">
    <property type="entry name" value="MscS_channel_C_sf"/>
</dbReference>
<name>A0A6S6TGV7_9BACT</name>